<protein>
    <submittedName>
        <fullName evidence="1">Uncharacterized protein</fullName>
    </submittedName>
</protein>
<dbReference type="RefSeq" id="WP_133621238.1">
    <property type="nucleotide sequence ID" value="NZ_SNZE01000022.1"/>
</dbReference>
<organism evidence="1 2">
    <name type="scientific">Hydromonas duriensis</name>
    <dbReference type="NCBI Taxonomy" id="1527608"/>
    <lineage>
        <taxon>Bacteria</taxon>
        <taxon>Pseudomonadati</taxon>
        <taxon>Pseudomonadota</taxon>
        <taxon>Betaproteobacteria</taxon>
        <taxon>Burkholderiales</taxon>
        <taxon>Burkholderiaceae</taxon>
        <taxon>Hydromonas</taxon>
    </lineage>
</organism>
<dbReference type="EMBL" id="SNZE01000022">
    <property type="protein sequence ID" value="TDR30352.1"/>
    <property type="molecule type" value="Genomic_DNA"/>
</dbReference>
<dbReference type="Proteomes" id="UP000294480">
    <property type="component" value="Unassembled WGS sequence"/>
</dbReference>
<dbReference type="AlphaFoldDB" id="A0A4R6Y6Z7"/>
<gene>
    <name evidence="1" type="ORF">DFR44_12221</name>
</gene>
<reference evidence="1 2" key="1">
    <citation type="submission" date="2019-03" db="EMBL/GenBank/DDBJ databases">
        <title>Genomic Encyclopedia of Type Strains, Phase IV (KMG-IV): sequencing the most valuable type-strain genomes for metagenomic binning, comparative biology and taxonomic classification.</title>
        <authorList>
            <person name="Goeker M."/>
        </authorList>
    </citation>
    <scope>NUCLEOTIDE SEQUENCE [LARGE SCALE GENOMIC DNA]</scope>
    <source>
        <strain evidence="1 2">DSM 102852</strain>
    </source>
</reference>
<comment type="caution">
    <text evidence="1">The sequence shown here is derived from an EMBL/GenBank/DDBJ whole genome shotgun (WGS) entry which is preliminary data.</text>
</comment>
<dbReference type="OrthoDB" id="6693997at2"/>
<name>A0A4R6Y6Z7_9BURK</name>
<proteinExistence type="predicted"/>
<accession>A0A4R6Y6Z7</accession>
<keyword evidence="2" id="KW-1185">Reference proteome</keyword>
<evidence type="ECO:0000313" key="2">
    <source>
        <dbReference type="Proteomes" id="UP000294480"/>
    </source>
</evidence>
<evidence type="ECO:0000313" key="1">
    <source>
        <dbReference type="EMBL" id="TDR30352.1"/>
    </source>
</evidence>
<sequence>MQKLIDSPFLLNQVKHWLATSTNGYLGSGYGIDLKAYLHKPMNTFDGDAIIDKMRVDISALGALPRSVINLYFENAGLDGKKLHITIGDNVLST</sequence>